<evidence type="ECO:0000313" key="1">
    <source>
        <dbReference type="EMBL" id="CCF37385.1"/>
    </source>
</evidence>
<sequence>MATLILLWASLEEPMGPHAQLNVRMMGQFVQFLAGVKEEGLDVQNVLDGCSKLYKVAKLSD</sequence>
<protein>
    <submittedName>
        <fullName evidence="1">Uncharacterized protein</fullName>
    </submittedName>
</protein>
<dbReference type="EMBL" id="CACQ02002443">
    <property type="protein sequence ID" value="CCF37385.1"/>
    <property type="molecule type" value="Genomic_DNA"/>
</dbReference>
<dbReference type="HOGENOM" id="CLU_2922511_0_0_1"/>
<proteinExistence type="predicted"/>
<dbReference type="AlphaFoldDB" id="H1VAY2"/>
<dbReference type="Proteomes" id="UP000007174">
    <property type="component" value="Unassembled WGS sequence"/>
</dbReference>
<accession>H1VAY2</accession>
<evidence type="ECO:0000313" key="2">
    <source>
        <dbReference type="Proteomes" id="UP000007174"/>
    </source>
</evidence>
<name>H1VAY2_COLHI</name>
<organism evidence="1 2">
    <name type="scientific">Colletotrichum higginsianum (strain IMI 349063)</name>
    <name type="common">Crucifer anthracnose fungus</name>
    <dbReference type="NCBI Taxonomy" id="759273"/>
    <lineage>
        <taxon>Eukaryota</taxon>
        <taxon>Fungi</taxon>
        <taxon>Dikarya</taxon>
        <taxon>Ascomycota</taxon>
        <taxon>Pezizomycotina</taxon>
        <taxon>Sordariomycetes</taxon>
        <taxon>Hypocreomycetidae</taxon>
        <taxon>Glomerellales</taxon>
        <taxon>Glomerellaceae</taxon>
        <taxon>Colletotrichum</taxon>
        <taxon>Colletotrichum destructivum species complex</taxon>
    </lineage>
</organism>
<reference evidence="2" key="1">
    <citation type="journal article" date="2012" name="Nat. Genet.">
        <title>Lifestyle transitions in plant pathogenic Colletotrichum fungi deciphered by genome and transcriptome analyses.</title>
        <authorList>
            <person name="O'Connell R.J."/>
            <person name="Thon M.R."/>
            <person name="Hacquard S."/>
            <person name="Amyotte S.G."/>
            <person name="Kleemann J."/>
            <person name="Torres M.F."/>
            <person name="Damm U."/>
            <person name="Buiate E.A."/>
            <person name="Epstein L."/>
            <person name="Alkan N."/>
            <person name="Altmueller J."/>
            <person name="Alvarado-Balderrama L."/>
            <person name="Bauser C.A."/>
            <person name="Becker C."/>
            <person name="Birren B.W."/>
            <person name="Chen Z."/>
            <person name="Choi J."/>
            <person name="Crouch J.A."/>
            <person name="Duvick J.P."/>
            <person name="Farman M.A."/>
            <person name="Gan P."/>
            <person name="Heiman D."/>
            <person name="Henrissat B."/>
            <person name="Howard R.J."/>
            <person name="Kabbage M."/>
            <person name="Koch C."/>
            <person name="Kracher B."/>
            <person name="Kubo Y."/>
            <person name="Law A.D."/>
            <person name="Lebrun M.-H."/>
            <person name="Lee Y.-H."/>
            <person name="Miyara I."/>
            <person name="Moore N."/>
            <person name="Neumann U."/>
            <person name="Nordstroem K."/>
            <person name="Panaccione D.G."/>
            <person name="Panstruga R."/>
            <person name="Place M."/>
            <person name="Proctor R.H."/>
            <person name="Prusky D."/>
            <person name="Rech G."/>
            <person name="Reinhardt R."/>
            <person name="Rollins J.A."/>
            <person name="Rounsley S."/>
            <person name="Schardl C.L."/>
            <person name="Schwartz D.C."/>
            <person name="Shenoy N."/>
            <person name="Shirasu K."/>
            <person name="Sikhakolli U.R."/>
            <person name="Stueber K."/>
            <person name="Sukno S.A."/>
            <person name="Sweigard J.A."/>
            <person name="Takano Y."/>
            <person name="Takahara H."/>
            <person name="Trail F."/>
            <person name="van der Does H.C."/>
            <person name="Voll L.M."/>
            <person name="Will I."/>
            <person name="Young S."/>
            <person name="Zeng Q."/>
            <person name="Zhang J."/>
            <person name="Zhou S."/>
            <person name="Dickman M.B."/>
            <person name="Schulze-Lefert P."/>
            <person name="Ver Loren van Themaat E."/>
            <person name="Ma L.-J."/>
            <person name="Vaillancourt L.J."/>
        </authorList>
    </citation>
    <scope>NUCLEOTIDE SEQUENCE [LARGE SCALE GENOMIC DNA]</scope>
    <source>
        <strain evidence="2">IMI 349063</strain>
    </source>
</reference>
<dbReference type="VEuPathDB" id="FungiDB:CH63R_04834"/>
<gene>
    <name evidence="1" type="ORF">CH063_08738</name>
</gene>
<dbReference type="STRING" id="759273.H1VAY2"/>